<name>A0A7S4AQB6_9STRA</name>
<feature type="compositionally biased region" description="Low complexity" evidence="2">
    <location>
        <begin position="687"/>
        <end position="701"/>
    </location>
</feature>
<feature type="region of interest" description="Disordered" evidence="2">
    <location>
        <begin position="29"/>
        <end position="57"/>
    </location>
</feature>
<evidence type="ECO:0000259" key="3">
    <source>
        <dbReference type="SMART" id="SM00225"/>
    </source>
</evidence>
<dbReference type="InterPro" id="IPR011333">
    <property type="entry name" value="SKP1/BTB/POZ_sf"/>
</dbReference>
<feature type="coiled-coil region" evidence="1">
    <location>
        <begin position="566"/>
        <end position="600"/>
    </location>
</feature>
<accession>A0A7S4AQB6</accession>
<reference evidence="4" key="1">
    <citation type="submission" date="2021-01" db="EMBL/GenBank/DDBJ databases">
        <authorList>
            <person name="Corre E."/>
            <person name="Pelletier E."/>
            <person name="Niang G."/>
            <person name="Scheremetjew M."/>
            <person name="Finn R."/>
            <person name="Kale V."/>
            <person name="Holt S."/>
            <person name="Cochrane G."/>
            <person name="Meng A."/>
            <person name="Brown T."/>
            <person name="Cohen L."/>
        </authorList>
    </citation>
    <scope>NUCLEOTIDE SEQUENCE</scope>
    <source>
        <strain evidence="4">10249 10 AB</strain>
    </source>
</reference>
<evidence type="ECO:0000313" key="4">
    <source>
        <dbReference type="EMBL" id="CAE0723297.1"/>
    </source>
</evidence>
<dbReference type="SMART" id="SM00225">
    <property type="entry name" value="BTB"/>
    <property type="match status" value="1"/>
</dbReference>
<feature type="domain" description="BTB" evidence="3">
    <location>
        <begin position="157"/>
        <end position="277"/>
    </location>
</feature>
<proteinExistence type="predicted"/>
<dbReference type="CDD" id="cd18186">
    <property type="entry name" value="BTB_POZ_ZBTB_KLHL-like"/>
    <property type="match status" value="1"/>
</dbReference>
<evidence type="ECO:0000256" key="1">
    <source>
        <dbReference type="SAM" id="Coils"/>
    </source>
</evidence>
<evidence type="ECO:0000256" key="2">
    <source>
        <dbReference type="SAM" id="MobiDB-lite"/>
    </source>
</evidence>
<dbReference type="Gene3D" id="3.30.710.10">
    <property type="entry name" value="Potassium Channel Kv1.1, Chain A"/>
    <property type="match status" value="1"/>
</dbReference>
<keyword evidence="1" id="KW-0175">Coiled coil</keyword>
<protein>
    <recommendedName>
        <fullName evidence="3">BTB domain-containing protein</fullName>
    </recommendedName>
</protein>
<organism evidence="4">
    <name type="scientific">Pseudo-nitzschia australis</name>
    <dbReference type="NCBI Taxonomy" id="44445"/>
    <lineage>
        <taxon>Eukaryota</taxon>
        <taxon>Sar</taxon>
        <taxon>Stramenopiles</taxon>
        <taxon>Ochrophyta</taxon>
        <taxon>Bacillariophyta</taxon>
        <taxon>Bacillariophyceae</taxon>
        <taxon>Bacillariophycidae</taxon>
        <taxon>Bacillariales</taxon>
        <taxon>Bacillariaceae</taxon>
        <taxon>Pseudo-nitzschia</taxon>
    </lineage>
</organism>
<feature type="region of interest" description="Disordered" evidence="2">
    <location>
        <begin position="683"/>
        <end position="707"/>
    </location>
</feature>
<dbReference type="EMBL" id="HBIX01023156">
    <property type="protein sequence ID" value="CAE0723297.1"/>
    <property type="molecule type" value="Transcribed_RNA"/>
</dbReference>
<dbReference type="AlphaFoldDB" id="A0A7S4AQB6"/>
<gene>
    <name evidence="4" type="ORF">PAUS00366_LOCUS16053</name>
</gene>
<dbReference type="SUPFAM" id="SSF54695">
    <property type="entry name" value="POZ domain"/>
    <property type="match status" value="1"/>
</dbReference>
<dbReference type="InterPro" id="IPR000210">
    <property type="entry name" value="BTB/POZ_dom"/>
</dbReference>
<sequence>MLFASETELNLRSESFLTDERLLQEEMEYGGQLQRSHHSRSRYEHEQQQQQQQHQQQLYYEHNVPCDDDEYYGNIAQNTIVRAQHDQYYNDPHLLQTNNTSNNIMIGSNRNDEYYLPFNNDFSAPATTDNQLYNNITGGETTNRKLCWRSDPAESLSDWKLNVFNRSTKTFEIYHVHRVVLAVGPRGCEYFRDVFRQAEIGTTATATAAPSAISRTTRVPLIAESCKLVGCFLDYVYGNDRFETITSENALGMCYLADYFRNHSLWDLATDFIEDDLEGGAGREHLCQYYTDSVYYDQHEFLDHILAVCSVNLMPMLEEGVSCTKLLEELTPHHFLQVLGKMEQKQQGGNASFSLSSLSFSRVVTEYCRVHRNELSMESFDHITSRLVILDLSSALTLLETSLEYYDSGSYGMKGGGENRTNNAAKGVTVTCSDSSLVLFQQRCIETLSENWEELLDLDQHRVTRIMRTLALREDHRNILVDWFQRTLTRASNEVLASRQETKKAQQQMRPLEDRCRVMAKEVEAAEKETAVSQSNHTVTKSEMKTQISSWMRKNEGTNQQRQAEQQQWEHERLQWETERRQWKRERSRLKRELRAVRQALTLQPSAVAAAATNRDCCEDNCNYASNTRELTTTAADSRRDRPCAVIPNAVIPNDCGSSRLLGHSRSSPHILDDSRSSSRLLDDSRSCVTDSSSSEHNSFSDVADEFGRRRDSHEAFPLNNNGMSPPFRIF</sequence>
<feature type="compositionally biased region" description="Low complexity" evidence="2">
    <location>
        <begin position="48"/>
        <end position="57"/>
    </location>
</feature>